<gene>
    <name evidence="2" type="ORF">HanXRQr2_Chr06g0254821</name>
</gene>
<evidence type="ECO:0000256" key="1">
    <source>
        <dbReference type="SAM" id="MobiDB-lite"/>
    </source>
</evidence>
<feature type="region of interest" description="Disordered" evidence="1">
    <location>
        <begin position="90"/>
        <end position="178"/>
    </location>
</feature>
<protein>
    <submittedName>
        <fullName evidence="2">Transcription factor interactor and regulator CCHC(Zn) family</fullName>
    </submittedName>
</protein>
<evidence type="ECO:0000313" key="2">
    <source>
        <dbReference type="EMBL" id="KAF5802020.1"/>
    </source>
</evidence>
<evidence type="ECO:0000313" key="3">
    <source>
        <dbReference type="Proteomes" id="UP000215914"/>
    </source>
</evidence>
<dbReference type="AlphaFoldDB" id="A0A9K3IS44"/>
<name>A0A9K3IS44_HELAN</name>
<dbReference type="Gramene" id="mRNA:HanXRQr2_Chr06g0254821">
    <property type="protein sequence ID" value="CDS:HanXRQr2_Chr06g0254821.1"/>
    <property type="gene ID" value="HanXRQr2_Chr06g0254821"/>
</dbReference>
<comment type="caution">
    <text evidence="2">The sequence shown here is derived from an EMBL/GenBank/DDBJ whole genome shotgun (WGS) entry which is preliminary data.</text>
</comment>
<feature type="compositionally biased region" description="Polar residues" evidence="1">
    <location>
        <begin position="111"/>
        <end position="120"/>
    </location>
</feature>
<feature type="compositionally biased region" description="Low complexity" evidence="1">
    <location>
        <begin position="130"/>
        <end position="175"/>
    </location>
</feature>
<sequence>MSKRSKEKESADRAKRHPVSRSLPDLDSKDRISTLEREIAQLKKKKEVNAVQFAVCEECGDIGHATEQCSMGSSGYTEEVNQVYGDRKQYDMNSNTYHPGLRNHPNFRYGNASNQMNPNFQSGNQGGSGSSYQNRQGGNQGGYQRNYNQWYQGGYQKNYNNQGGNGNGSNNQTGGDDLSAKMDALLNMQKETHSDVKEIKKANEIRDKAHEALAKQVGQLAEEVAQIKGGMGKLPSDTTINPKHQGSSSRNTREVPINKITLRSGRVVDNGVKTPPPQFVEGVVEDASDEELEDGQTGQNKNDLEKNNVTPVVTIPVPKAKEKGVEANTAPYPEALKGPMKKVVNKRGPQQEELLEIFKQVKIILPLLDAIKQVPSYAKYLKDLCTQKRTHKFPKN</sequence>
<feature type="compositionally biased region" description="Polar residues" evidence="1">
    <location>
        <begin position="236"/>
        <end position="250"/>
    </location>
</feature>
<reference evidence="2" key="1">
    <citation type="journal article" date="2017" name="Nature">
        <title>The sunflower genome provides insights into oil metabolism, flowering and Asterid evolution.</title>
        <authorList>
            <person name="Badouin H."/>
            <person name="Gouzy J."/>
            <person name="Grassa C.J."/>
            <person name="Murat F."/>
            <person name="Staton S.E."/>
            <person name="Cottret L."/>
            <person name="Lelandais-Briere C."/>
            <person name="Owens G.L."/>
            <person name="Carrere S."/>
            <person name="Mayjonade B."/>
            <person name="Legrand L."/>
            <person name="Gill N."/>
            <person name="Kane N.C."/>
            <person name="Bowers J.E."/>
            <person name="Hubner S."/>
            <person name="Bellec A."/>
            <person name="Berard A."/>
            <person name="Berges H."/>
            <person name="Blanchet N."/>
            <person name="Boniface M.C."/>
            <person name="Brunel D."/>
            <person name="Catrice O."/>
            <person name="Chaidir N."/>
            <person name="Claudel C."/>
            <person name="Donnadieu C."/>
            <person name="Faraut T."/>
            <person name="Fievet G."/>
            <person name="Helmstetter N."/>
            <person name="King M."/>
            <person name="Knapp S.J."/>
            <person name="Lai Z."/>
            <person name="Le Paslier M.C."/>
            <person name="Lippi Y."/>
            <person name="Lorenzon L."/>
            <person name="Mandel J.R."/>
            <person name="Marage G."/>
            <person name="Marchand G."/>
            <person name="Marquand E."/>
            <person name="Bret-Mestries E."/>
            <person name="Morien E."/>
            <person name="Nambeesan S."/>
            <person name="Nguyen T."/>
            <person name="Pegot-Espagnet P."/>
            <person name="Pouilly N."/>
            <person name="Raftis F."/>
            <person name="Sallet E."/>
            <person name="Schiex T."/>
            <person name="Thomas J."/>
            <person name="Vandecasteele C."/>
            <person name="Vares D."/>
            <person name="Vear F."/>
            <person name="Vautrin S."/>
            <person name="Crespi M."/>
            <person name="Mangin B."/>
            <person name="Burke J.M."/>
            <person name="Salse J."/>
            <person name="Munos S."/>
            <person name="Vincourt P."/>
            <person name="Rieseberg L.H."/>
            <person name="Langlade N.B."/>
        </authorList>
    </citation>
    <scope>NUCLEOTIDE SEQUENCE</scope>
    <source>
        <tissue evidence="2">Leaves</tissue>
    </source>
</reference>
<dbReference type="EMBL" id="MNCJ02000321">
    <property type="protein sequence ID" value="KAF5802020.1"/>
    <property type="molecule type" value="Genomic_DNA"/>
</dbReference>
<feature type="region of interest" description="Disordered" evidence="1">
    <location>
        <begin position="1"/>
        <end position="32"/>
    </location>
</feature>
<organism evidence="2 3">
    <name type="scientific">Helianthus annuus</name>
    <name type="common">Common sunflower</name>
    <dbReference type="NCBI Taxonomy" id="4232"/>
    <lineage>
        <taxon>Eukaryota</taxon>
        <taxon>Viridiplantae</taxon>
        <taxon>Streptophyta</taxon>
        <taxon>Embryophyta</taxon>
        <taxon>Tracheophyta</taxon>
        <taxon>Spermatophyta</taxon>
        <taxon>Magnoliopsida</taxon>
        <taxon>eudicotyledons</taxon>
        <taxon>Gunneridae</taxon>
        <taxon>Pentapetalae</taxon>
        <taxon>asterids</taxon>
        <taxon>campanulids</taxon>
        <taxon>Asterales</taxon>
        <taxon>Asteraceae</taxon>
        <taxon>Asteroideae</taxon>
        <taxon>Heliantheae alliance</taxon>
        <taxon>Heliantheae</taxon>
        <taxon>Helianthus</taxon>
    </lineage>
</organism>
<reference evidence="2" key="2">
    <citation type="submission" date="2020-06" db="EMBL/GenBank/DDBJ databases">
        <title>Helianthus annuus Genome sequencing and assembly Release 2.</title>
        <authorList>
            <person name="Gouzy J."/>
            <person name="Langlade N."/>
            <person name="Munos S."/>
        </authorList>
    </citation>
    <scope>NUCLEOTIDE SEQUENCE</scope>
    <source>
        <tissue evidence="2">Leaves</tissue>
    </source>
</reference>
<keyword evidence="3" id="KW-1185">Reference proteome</keyword>
<feature type="region of interest" description="Disordered" evidence="1">
    <location>
        <begin position="231"/>
        <end position="252"/>
    </location>
</feature>
<proteinExistence type="predicted"/>
<feature type="compositionally biased region" description="Basic and acidic residues" evidence="1">
    <location>
        <begin position="1"/>
        <end position="13"/>
    </location>
</feature>
<dbReference type="Proteomes" id="UP000215914">
    <property type="component" value="Unassembled WGS sequence"/>
</dbReference>
<accession>A0A9K3IS44</accession>